<dbReference type="Proteomes" id="UP000283255">
    <property type="component" value="Unassembled WGS sequence"/>
</dbReference>
<dbReference type="InterPro" id="IPR040079">
    <property type="entry name" value="Glutathione_S-Trfase"/>
</dbReference>
<dbReference type="SUPFAM" id="SSF52833">
    <property type="entry name" value="Thioredoxin-like"/>
    <property type="match status" value="1"/>
</dbReference>
<dbReference type="Gene3D" id="1.20.1050.10">
    <property type="match status" value="1"/>
</dbReference>
<dbReference type="SFLD" id="SFLDG00358">
    <property type="entry name" value="Main_(cytGST)"/>
    <property type="match status" value="1"/>
</dbReference>
<dbReference type="PANTHER" id="PTHR43900:SF3">
    <property type="entry name" value="GLUTATHIONE S-TRANSFERASE RHO"/>
    <property type="match status" value="1"/>
</dbReference>
<dbReference type="CDD" id="cd00299">
    <property type="entry name" value="GST_C_family"/>
    <property type="match status" value="1"/>
</dbReference>
<evidence type="ECO:0000313" key="5">
    <source>
        <dbReference type="EMBL" id="RJG42601.1"/>
    </source>
</evidence>
<dbReference type="GO" id="GO:0005737">
    <property type="term" value="C:cytoplasm"/>
    <property type="evidence" value="ECO:0007669"/>
    <property type="project" value="TreeGrafter"/>
</dbReference>
<proteinExistence type="predicted"/>
<dbReference type="InterPro" id="IPR004045">
    <property type="entry name" value="Glutathione_S-Trfase_N"/>
</dbReference>
<dbReference type="EMBL" id="QZCH01000015">
    <property type="protein sequence ID" value="RJG42601.1"/>
    <property type="molecule type" value="Genomic_DNA"/>
</dbReference>
<dbReference type="SUPFAM" id="SSF47616">
    <property type="entry name" value="GST C-terminal domain-like"/>
    <property type="match status" value="1"/>
</dbReference>
<keyword evidence="2 5" id="KW-0808">Transferase</keyword>
<keyword evidence="6" id="KW-1185">Reference proteome</keyword>
<dbReference type="AlphaFoldDB" id="A0A418YDJ2"/>
<dbReference type="InterPro" id="IPR010987">
    <property type="entry name" value="Glutathione-S-Trfase_C-like"/>
</dbReference>
<feature type="domain" description="GST N-terminal" evidence="3">
    <location>
        <begin position="71"/>
        <end position="153"/>
    </location>
</feature>
<dbReference type="PANTHER" id="PTHR43900">
    <property type="entry name" value="GLUTATHIONE S-TRANSFERASE RHO"/>
    <property type="match status" value="1"/>
</dbReference>
<dbReference type="EC" id="2.5.1.18" evidence="1"/>
<organism evidence="5 6">
    <name type="scientific">Motilimonas pumila</name>
    <dbReference type="NCBI Taxonomy" id="2303987"/>
    <lineage>
        <taxon>Bacteria</taxon>
        <taxon>Pseudomonadati</taxon>
        <taxon>Pseudomonadota</taxon>
        <taxon>Gammaproteobacteria</taxon>
        <taxon>Alteromonadales</taxon>
        <taxon>Alteromonadales genera incertae sedis</taxon>
        <taxon>Motilimonas</taxon>
    </lineage>
</organism>
<sequence length="284" mass="32171">MTSLIETCLKPLRVKSSPALRKIFCRVCDLCAGSQAKIATSIKSQNMILNILWREIIWSQVKRFSKEQIMTDVTIYGQQFSNFVRSVELACLFTDVTYQIGHQHQGKDIEWKSEQHLAIHPFSRMPVLLQGDFVLAESVAICQYLALQDPQQRIIADDPQQQAVQLQWALLAAKEIDRGIIRRYLLELVMPTGENGKPDFARMMRNKPDALAVVAVVERQLSKHKYIAGDSLSFADFILLPTLHYSLRLQNDLSIVTPQSIIRDYVASALTLPGVADILNYEGL</sequence>
<dbReference type="PROSITE" id="PS50404">
    <property type="entry name" value="GST_NTER"/>
    <property type="match status" value="1"/>
</dbReference>
<evidence type="ECO:0000259" key="4">
    <source>
        <dbReference type="PROSITE" id="PS50405"/>
    </source>
</evidence>
<evidence type="ECO:0000256" key="2">
    <source>
        <dbReference type="ARBA" id="ARBA00022679"/>
    </source>
</evidence>
<dbReference type="InterPro" id="IPR036282">
    <property type="entry name" value="Glutathione-S-Trfase_C_sf"/>
</dbReference>
<dbReference type="GO" id="GO:0043295">
    <property type="term" value="F:glutathione binding"/>
    <property type="evidence" value="ECO:0007669"/>
    <property type="project" value="TreeGrafter"/>
</dbReference>
<accession>A0A418YDJ2</accession>
<reference evidence="5 6" key="2">
    <citation type="submission" date="2019-01" db="EMBL/GenBank/DDBJ databases">
        <title>Motilimonas pumilus sp. nov., isolated from the gut of sea cucumber (Apostichopus japonicus).</title>
        <authorList>
            <person name="Wang F.-Q."/>
            <person name="Ren L.-H."/>
            <person name="Lin Y.-W."/>
            <person name="Sun G.-H."/>
            <person name="Du Z.-J."/>
            <person name="Zhao J.-X."/>
            <person name="Liu X.-J."/>
            <person name="Liu L.-J."/>
        </authorList>
    </citation>
    <scope>NUCLEOTIDE SEQUENCE [LARGE SCALE GENOMIC DNA]</scope>
    <source>
        <strain evidence="5 6">PLHSC7-2</strain>
    </source>
</reference>
<dbReference type="GO" id="GO:0004364">
    <property type="term" value="F:glutathione transferase activity"/>
    <property type="evidence" value="ECO:0007669"/>
    <property type="project" value="UniProtKB-EC"/>
</dbReference>
<dbReference type="SFLD" id="SFLDS00019">
    <property type="entry name" value="Glutathione_Transferase_(cytos"/>
    <property type="match status" value="1"/>
</dbReference>
<gene>
    <name evidence="5" type="ORF">D1Z90_12080</name>
</gene>
<dbReference type="InterPro" id="IPR036249">
    <property type="entry name" value="Thioredoxin-like_sf"/>
</dbReference>
<dbReference type="Pfam" id="PF00043">
    <property type="entry name" value="GST_C"/>
    <property type="match status" value="1"/>
</dbReference>
<reference evidence="5 6" key="1">
    <citation type="submission" date="2018-09" db="EMBL/GenBank/DDBJ databases">
        <authorList>
            <person name="Wang F."/>
        </authorList>
    </citation>
    <scope>NUCLEOTIDE SEQUENCE [LARGE SCALE GENOMIC DNA]</scope>
    <source>
        <strain evidence="5 6">PLHSC7-2</strain>
    </source>
</reference>
<dbReference type="Gene3D" id="3.40.30.10">
    <property type="entry name" value="Glutaredoxin"/>
    <property type="match status" value="1"/>
</dbReference>
<name>A0A418YDJ2_9GAMM</name>
<comment type="caution">
    <text evidence="5">The sequence shown here is derived from an EMBL/GenBank/DDBJ whole genome shotgun (WGS) entry which is preliminary data.</text>
</comment>
<evidence type="ECO:0000256" key="1">
    <source>
        <dbReference type="ARBA" id="ARBA00012452"/>
    </source>
</evidence>
<evidence type="ECO:0000313" key="6">
    <source>
        <dbReference type="Proteomes" id="UP000283255"/>
    </source>
</evidence>
<feature type="domain" description="GST C-terminal" evidence="4">
    <location>
        <begin position="158"/>
        <end position="284"/>
    </location>
</feature>
<dbReference type="PROSITE" id="PS50405">
    <property type="entry name" value="GST_CTER"/>
    <property type="match status" value="1"/>
</dbReference>
<dbReference type="Pfam" id="PF13417">
    <property type="entry name" value="GST_N_3"/>
    <property type="match status" value="1"/>
</dbReference>
<evidence type="ECO:0000259" key="3">
    <source>
        <dbReference type="PROSITE" id="PS50404"/>
    </source>
</evidence>
<dbReference type="InterPro" id="IPR004046">
    <property type="entry name" value="GST_C"/>
</dbReference>
<protein>
    <recommendedName>
        <fullName evidence="1">glutathione transferase</fullName>
        <ecNumber evidence="1">2.5.1.18</ecNumber>
    </recommendedName>
</protein>